<keyword evidence="2" id="KW-1185">Reference proteome</keyword>
<proteinExistence type="predicted"/>
<name>A0A0V8QIT8_9FIRM</name>
<reference evidence="1 2" key="1">
    <citation type="submission" date="2015-11" db="EMBL/GenBank/DDBJ databases">
        <title>Butyribacter intestini gen. nov., sp. nov., a butyric acid-producing bacterium of the family Lachnospiraceae isolated from the human faeces.</title>
        <authorList>
            <person name="Zou Y."/>
            <person name="Xue W."/>
            <person name="Luo G."/>
            <person name="Lv M."/>
        </authorList>
    </citation>
    <scope>NUCLEOTIDE SEQUENCE [LARGE SCALE GENOMIC DNA]</scope>
    <source>
        <strain evidence="1 2">ACET-33324</strain>
    </source>
</reference>
<organism evidence="1 2">
    <name type="scientific">Acetivibrio ethanolgignens</name>
    <dbReference type="NCBI Taxonomy" id="290052"/>
    <lineage>
        <taxon>Bacteria</taxon>
        <taxon>Bacillati</taxon>
        <taxon>Bacillota</taxon>
        <taxon>Clostridia</taxon>
        <taxon>Eubacteriales</taxon>
        <taxon>Oscillospiraceae</taxon>
        <taxon>Acetivibrio</taxon>
    </lineage>
</organism>
<sequence length="637" mass="72014">MSTNMSRSKSQAVYSFLPHMWVASRGDGSSITAEISGWNYRRMDDVYQNFIEGEIKRQIRLFGNRGGDISSFSTDDHVHSYTIVEPAMNETAEDIVGVKSPLVFYCNSCHEVIQKRNADDIDHMKWKCPTCGSILKQLQMVYACECGHAEAVKIPYVAGGYKKMKYLPNENPYRMIAVTDSGERKAELAISCPNCKARLVPDNAESTRNYKPFSLKIINIADKRNGEFFEKGLTAQKVLVAKWFNKLTQDKFVEILDNLALAFSDHNTNDAKRKEAELTIQKMIDSGALPESMREAMINSMVSVTTESALSVEPFVNACAQLFAKLKKQDETSYGRLIESFAFKLMQYNTLKYAPKVLTLEDSISKQLSMDFIDSEDDILDLNRKMGISSMQVSCDIEIINCTYGYTRRVSDPAQAKKNLKLVAFDKYKDNSSLVYGAKLETEGILFEIDRVKILNWLLINEVITEAEMPDVEDEVAVKEWFAENVHSELVNIFSGVDEGEKITKNVFGLLHSISHAFMKTAGEISGLEDTSLTEVIILETTSIFIYAQTSQGTPLGALSGMIETNYYNFLQKAITETKNCIFDPICEERDDTSCSACMVLPEICCEFFNHDLGRKYMYTLKENPDPKKPFVGFWEM</sequence>
<evidence type="ECO:0008006" key="3">
    <source>
        <dbReference type="Google" id="ProtNLM"/>
    </source>
</evidence>
<comment type="caution">
    <text evidence="1">The sequence shown here is derived from an EMBL/GenBank/DDBJ whole genome shotgun (WGS) entry which is preliminary data.</text>
</comment>
<dbReference type="Proteomes" id="UP000054874">
    <property type="component" value="Unassembled WGS sequence"/>
</dbReference>
<dbReference type="AlphaFoldDB" id="A0A0V8QIT8"/>
<dbReference type="STRING" id="290052.ASU35_04935"/>
<protein>
    <recommendedName>
        <fullName evidence="3">DUF1998 domain-containing protein</fullName>
    </recommendedName>
</protein>
<evidence type="ECO:0000313" key="1">
    <source>
        <dbReference type="EMBL" id="KSV60523.1"/>
    </source>
</evidence>
<dbReference type="OrthoDB" id="9134227at2"/>
<dbReference type="RefSeq" id="WP_058351239.1">
    <property type="nucleotide sequence ID" value="NZ_CABMMD010000002.1"/>
</dbReference>
<accession>A0A0V8QIT8</accession>
<gene>
    <name evidence="1" type="ORF">ASU35_04935</name>
</gene>
<evidence type="ECO:0000313" key="2">
    <source>
        <dbReference type="Proteomes" id="UP000054874"/>
    </source>
</evidence>
<dbReference type="EMBL" id="LNAM01000002">
    <property type="protein sequence ID" value="KSV60523.1"/>
    <property type="molecule type" value="Genomic_DNA"/>
</dbReference>